<accession>A0A0V1ERR4</accession>
<name>A0A0V1ERR4_TRIPS</name>
<evidence type="ECO:0000313" key="1">
    <source>
        <dbReference type="EMBL" id="KRY76456.1"/>
    </source>
</evidence>
<sequence>MIFKFKFYDHLTVEYGRQQPAAVGQANRGQSKRLERLKRLFNDANFSIAEIIIQYYNSKFPFKHDEQQARTICITFAVQFHKLCRPIPSETTNMNNISNMRIDNRLRCCFAGTSNLAYFSVDASLQVGFQQFHLLIAHMPGRVEFVFHFDPERLNLRLPRGHAVAETDCKRWRKLAASEEQLLFNSSLMRFMSNTSFR</sequence>
<reference evidence="1 2" key="1">
    <citation type="submission" date="2015-01" db="EMBL/GenBank/DDBJ databases">
        <title>Evolution of Trichinella species and genotypes.</title>
        <authorList>
            <person name="Korhonen P.K."/>
            <person name="Edoardo P."/>
            <person name="Giuseppe L.R."/>
            <person name="Gasser R.B."/>
        </authorList>
    </citation>
    <scope>NUCLEOTIDE SEQUENCE [LARGE SCALE GENOMIC DNA]</scope>
    <source>
        <strain evidence="1">ISS13</strain>
    </source>
</reference>
<evidence type="ECO:0000313" key="2">
    <source>
        <dbReference type="Proteomes" id="UP000054632"/>
    </source>
</evidence>
<dbReference type="Proteomes" id="UP000054632">
    <property type="component" value="Unassembled WGS sequence"/>
</dbReference>
<comment type="caution">
    <text evidence="1">The sequence shown here is derived from an EMBL/GenBank/DDBJ whole genome shotgun (WGS) entry which is preliminary data.</text>
</comment>
<protein>
    <submittedName>
        <fullName evidence="1">Uncharacterized protein</fullName>
    </submittedName>
</protein>
<dbReference type="AlphaFoldDB" id="A0A0V1ERR4"/>
<organism evidence="1 2">
    <name type="scientific">Trichinella pseudospiralis</name>
    <name type="common">Parasitic roundworm</name>
    <dbReference type="NCBI Taxonomy" id="6337"/>
    <lineage>
        <taxon>Eukaryota</taxon>
        <taxon>Metazoa</taxon>
        <taxon>Ecdysozoa</taxon>
        <taxon>Nematoda</taxon>
        <taxon>Enoplea</taxon>
        <taxon>Dorylaimia</taxon>
        <taxon>Trichinellida</taxon>
        <taxon>Trichinellidae</taxon>
        <taxon>Trichinella</taxon>
    </lineage>
</organism>
<dbReference type="EMBL" id="JYDR01000011">
    <property type="protein sequence ID" value="KRY76456.1"/>
    <property type="molecule type" value="Genomic_DNA"/>
</dbReference>
<gene>
    <name evidence="1" type="ORF">T4A_1474</name>
</gene>
<proteinExistence type="predicted"/>